<proteinExistence type="inferred from homology"/>
<comment type="caution">
    <text evidence="9">The sequence shown here is derived from an EMBL/GenBank/DDBJ whole genome shotgun (WGS) entry which is preliminary data.</text>
</comment>
<protein>
    <recommendedName>
        <fullName evidence="7">Flagellar protein</fullName>
    </recommendedName>
</protein>
<dbReference type="EMBL" id="DVGZ01000056">
    <property type="protein sequence ID" value="HIR47131.1"/>
    <property type="molecule type" value="Genomic_DNA"/>
</dbReference>
<dbReference type="PANTHER" id="PTHR38766">
    <property type="entry name" value="FLAGELLAR PROTEIN FLIO"/>
    <property type="match status" value="1"/>
</dbReference>
<keyword evidence="4 7" id="KW-0472">Membrane</keyword>
<dbReference type="InterPro" id="IPR022781">
    <property type="entry name" value="Flagellar_biosynth_FliO"/>
</dbReference>
<evidence type="ECO:0000256" key="2">
    <source>
        <dbReference type="ARBA" id="ARBA00022692"/>
    </source>
</evidence>
<comment type="subcellular location">
    <subcellularLocation>
        <location evidence="7">Cell membrane</location>
    </subcellularLocation>
    <subcellularLocation>
        <location evidence="7">Bacterial flagellum basal body</location>
    </subcellularLocation>
</comment>
<keyword evidence="3 7" id="KW-1133">Transmembrane helix</keyword>
<evidence type="ECO:0000313" key="10">
    <source>
        <dbReference type="Proteomes" id="UP000824242"/>
    </source>
</evidence>
<keyword evidence="9" id="KW-0969">Cilium</keyword>
<evidence type="ECO:0000256" key="7">
    <source>
        <dbReference type="RuleBase" id="RU362064"/>
    </source>
</evidence>
<keyword evidence="9" id="KW-0282">Flagellum</keyword>
<keyword evidence="5 7" id="KW-0975">Bacterial flagellum</keyword>
<evidence type="ECO:0000256" key="6">
    <source>
        <dbReference type="ARBA" id="ARBA00037937"/>
    </source>
</evidence>
<gene>
    <name evidence="9" type="primary">fliO</name>
    <name evidence="9" type="ORF">IAB89_05655</name>
</gene>
<dbReference type="Proteomes" id="UP000824242">
    <property type="component" value="Unassembled WGS sequence"/>
</dbReference>
<organism evidence="9 10">
    <name type="scientific">Candidatus Caccousia avicola</name>
    <dbReference type="NCBI Taxonomy" id="2840721"/>
    <lineage>
        <taxon>Bacteria</taxon>
        <taxon>Bacillati</taxon>
        <taxon>Bacillota</taxon>
        <taxon>Clostridia</taxon>
        <taxon>Eubacteriales</taxon>
        <taxon>Oscillospiraceae</taxon>
        <taxon>Oscillospiraceae incertae sedis</taxon>
        <taxon>Candidatus Caccousia</taxon>
    </lineage>
</organism>
<dbReference type="AlphaFoldDB" id="A0A9D1DDZ1"/>
<dbReference type="GO" id="GO:0009425">
    <property type="term" value="C:bacterial-type flagellum basal body"/>
    <property type="evidence" value="ECO:0007669"/>
    <property type="project" value="UniProtKB-SubCell"/>
</dbReference>
<evidence type="ECO:0000256" key="5">
    <source>
        <dbReference type="ARBA" id="ARBA00023143"/>
    </source>
</evidence>
<dbReference type="Pfam" id="PF04347">
    <property type="entry name" value="FliO"/>
    <property type="match status" value="1"/>
</dbReference>
<keyword evidence="2 7" id="KW-0812">Transmembrane</keyword>
<dbReference type="InterPro" id="IPR052205">
    <property type="entry name" value="FliO/MopB"/>
</dbReference>
<evidence type="ECO:0000256" key="8">
    <source>
        <dbReference type="SAM" id="MobiDB-lite"/>
    </source>
</evidence>
<dbReference type="GO" id="GO:0044781">
    <property type="term" value="P:bacterial-type flagellum organization"/>
    <property type="evidence" value="ECO:0007669"/>
    <property type="project" value="UniProtKB-UniRule"/>
</dbReference>
<feature type="region of interest" description="Disordered" evidence="8">
    <location>
        <begin position="85"/>
        <end position="108"/>
    </location>
</feature>
<evidence type="ECO:0000256" key="1">
    <source>
        <dbReference type="ARBA" id="ARBA00022475"/>
    </source>
</evidence>
<evidence type="ECO:0000313" key="9">
    <source>
        <dbReference type="EMBL" id="HIR47131.1"/>
    </source>
</evidence>
<name>A0A9D1DDZ1_9FIRM</name>
<sequence>MPEILQLLWALLVIIAVLALAYLFTRYGAGRLNGMFRPRRRRMTVVEQVPLGRDQRLVLVRMGDTLYLLGVTPGGVSRLEKLPASELEALEEPPPGDPPQDGAEGMSFGEALKKVIDQRKKSGRP</sequence>
<dbReference type="NCBIfam" id="TIGR03500">
    <property type="entry name" value="FliO_TIGR"/>
    <property type="match status" value="1"/>
</dbReference>
<evidence type="ECO:0000256" key="3">
    <source>
        <dbReference type="ARBA" id="ARBA00022989"/>
    </source>
</evidence>
<reference evidence="9" key="2">
    <citation type="journal article" date="2021" name="PeerJ">
        <title>Extensive microbial diversity within the chicken gut microbiome revealed by metagenomics and culture.</title>
        <authorList>
            <person name="Gilroy R."/>
            <person name="Ravi A."/>
            <person name="Getino M."/>
            <person name="Pursley I."/>
            <person name="Horton D.L."/>
            <person name="Alikhan N.F."/>
            <person name="Baker D."/>
            <person name="Gharbi K."/>
            <person name="Hall N."/>
            <person name="Watson M."/>
            <person name="Adriaenssens E.M."/>
            <person name="Foster-Nyarko E."/>
            <person name="Jarju S."/>
            <person name="Secka A."/>
            <person name="Antonio M."/>
            <person name="Oren A."/>
            <person name="Chaudhuri R.R."/>
            <person name="La Ragione R."/>
            <person name="Hildebrand F."/>
            <person name="Pallen M.J."/>
        </authorList>
    </citation>
    <scope>NUCLEOTIDE SEQUENCE</scope>
    <source>
        <strain evidence="9">ChiSxjej1B13-7958</strain>
    </source>
</reference>
<comment type="similarity">
    <text evidence="6 7">Belongs to the FliO/MopB family.</text>
</comment>
<dbReference type="PANTHER" id="PTHR38766:SF1">
    <property type="entry name" value="FLAGELLAR PROTEIN FLIO"/>
    <property type="match status" value="1"/>
</dbReference>
<accession>A0A9D1DDZ1</accession>
<feature type="transmembrane region" description="Helical" evidence="7">
    <location>
        <begin position="6"/>
        <end position="25"/>
    </location>
</feature>
<evidence type="ECO:0000256" key="4">
    <source>
        <dbReference type="ARBA" id="ARBA00023136"/>
    </source>
</evidence>
<keyword evidence="9" id="KW-0966">Cell projection</keyword>
<dbReference type="GO" id="GO:0005886">
    <property type="term" value="C:plasma membrane"/>
    <property type="evidence" value="ECO:0007669"/>
    <property type="project" value="UniProtKB-SubCell"/>
</dbReference>
<keyword evidence="1 7" id="KW-1003">Cell membrane</keyword>
<reference evidence="9" key="1">
    <citation type="submission" date="2020-10" db="EMBL/GenBank/DDBJ databases">
        <authorList>
            <person name="Gilroy R."/>
        </authorList>
    </citation>
    <scope>NUCLEOTIDE SEQUENCE</scope>
    <source>
        <strain evidence="9">ChiSxjej1B13-7958</strain>
    </source>
</reference>